<dbReference type="Gene3D" id="2.30.110.50">
    <property type="match status" value="1"/>
</dbReference>
<evidence type="ECO:0000259" key="1">
    <source>
        <dbReference type="Pfam" id="PF04717"/>
    </source>
</evidence>
<dbReference type="SUPFAM" id="SSF69279">
    <property type="entry name" value="Phage tail proteins"/>
    <property type="match status" value="1"/>
</dbReference>
<proteinExistence type="predicted"/>
<sequence>MENSIRQPGGITYKDLFLASIDVVYIRRLDIVQKPGSHASLYLEAVLDGEQEENELQNISKTMTLMYQTGGEARPLFYGVIGKIFISRDGEDVSLYLEAWDATYLMDTERKIRIFQNPQMTPGELMAEVMRTYPAADYKMNVPEMPIDQLIIQYEETDWEFLNRFFARYREPLYPNPESESIRVLAGESPDTENPEWDSLPYTLLQDYEELNRRKENGLGELLEQENVQYQIDTYEIASLGNEIRYKGSLWYIGGVERHLEKGILVNSYVLRKEAGLKVLPYFNQRLTGISIDGQVAASKRDRVQVDMEIDNGGKEGEHYWFPYSTVASSTDGSGWYCMPENGESVRVYFPVADEKEAYVVTNIKAHEPKEGSQDDPMGNPNVRNIETAQGNQVQFTEDGVVIAAGKRQGSILLKKSGEVLLDAVKDISISAGKAVNIVAANEVIMKSETSIRIASEQGADVELKKGKVVLHGMTIYEN</sequence>
<organism evidence="2 3">
    <name type="scientific">Acetivibrio ethanolgignens</name>
    <dbReference type="NCBI Taxonomy" id="290052"/>
    <lineage>
        <taxon>Bacteria</taxon>
        <taxon>Bacillati</taxon>
        <taxon>Bacillota</taxon>
        <taxon>Clostridia</taxon>
        <taxon>Eubacteriales</taxon>
        <taxon>Oscillospiraceae</taxon>
        <taxon>Acetivibrio</taxon>
    </lineage>
</organism>
<dbReference type="Gene3D" id="3.55.50.10">
    <property type="entry name" value="Baseplate protein-like domains"/>
    <property type="match status" value="1"/>
</dbReference>
<dbReference type="STRING" id="290052.ASU35_12140"/>
<accession>A0A0V8QDX4</accession>
<dbReference type="InterPro" id="IPR006531">
    <property type="entry name" value="Gp5/Vgr_OB"/>
</dbReference>
<name>A0A0V8QDX4_9FIRM</name>
<dbReference type="Pfam" id="PF04717">
    <property type="entry name" value="Phage_base_V"/>
    <property type="match status" value="1"/>
</dbReference>
<protein>
    <recommendedName>
        <fullName evidence="1">Gp5/Type VI secretion system Vgr protein OB-fold domain-containing protein</fullName>
    </recommendedName>
</protein>
<dbReference type="AlphaFoldDB" id="A0A0V8QDX4"/>
<dbReference type="RefSeq" id="WP_058353169.1">
    <property type="nucleotide sequence ID" value="NZ_CABMMD010000165.1"/>
</dbReference>
<dbReference type="Proteomes" id="UP000054874">
    <property type="component" value="Unassembled WGS sequence"/>
</dbReference>
<dbReference type="EMBL" id="LNAM01000165">
    <property type="protein sequence ID" value="KSV58606.1"/>
    <property type="molecule type" value="Genomic_DNA"/>
</dbReference>
<comment type="caution">
    <text evidence="2">The sequence shown here is derived from an EMBL/GenBank/DDBJ whole genome shotgun (WGS) entry which is preliminary data.</text>
</comment>
<dbReference type="OrthoDB" id="95423at2"/>
<keyword evidence="3" id="KW-1185">Reference proteome</keyword>
<gene>
    <name evidence="2" type="ORF">ASU35_12140</name>
</gene>
<feature type="domain" description="Gp5/Type VI secretion system Vgr protein OB-fold" evidence="1">
    <location>
        <begin position="299"/>
        <end position="362"/>
    </location>
</feature>
<evidence type="ECO:0000313" key="3">
    <source>
        <dbReference type="Proteomes" id="UP000054874"/>
    </source>
</evidence>
<evidence type="ECO:0000313" key="2">
    <source>
        <dbReference type="EMBL" id="KSV58606.1"/>
    </source>
</evidence>
<reference evidence="2 3" key="1">
    <citation type="submission" date="2015-11" db="EMBL/GenBank/DDBJ databases">
        <title>Butyribacter intestini gen. nov., sp. nov., a butyric acid-producing bacterium of the family Lachnospiraceae isolated from the human faeces.</title>
        <authorList>
            <person name="Zou Y."/>
            <person name="Xue W."/>
            <person name="Luo G."/>
            <person name="Lv M."/>
        </authorList>
    </citation>
    <scope>NUCLEOTIDE SEQUENCE [LARGE SCALE GENOMIC DNA]</scope>
    <source>
        <strain evidence="2 3">ACET-33324</strain>
    </source>
</reference>
<dbReference type="Pfam" id="PF05954">
    <property type="entry name" value="Phage_GPD"/>
    <property type="match status" value="1"/>
</dbReference>